<reference evidence="1 2" key="1">
    <citation type="submission" date="2019-09" db="EMBL/GenBank/DDBJ databases">
        <title>Genome sequence of Rhodovastum atsumiense, a diverse member of the Acetobacteraceae family of non-sulfur purple photosynthetic bacteria.</title>
        <authorList>
            <person name="Meyer T."/>
            <person name="Kyndt J."/>
        </authorList>
    </citation>
    <scope>NUCLEOTIDE SEQUENCE [LARGE SCALE GENOMIC DNA]</scope>
    <source>
        <strain evidence="1 2">DSM 21279</strain>
    </source>
</reference>
<dbReference type="RefSeq" id="WP_150039284.1">
    <property type="nucleotide sequence ID" value="NZ_OW485601.1"/>
</dbReference>
<organism evidence="1 2">
    <name type="scientific">Rhodovastum atsumiense</name>
    <dbReference type="NCBI Taxonomy" id="504468"/>
    <lineage>
        <taxon>Bacteria</taxon>
        <taxon>Pseudomonadati</taxon>
        <taxon>Pseudomonadota</taxon>
        <taxon>Alphaproteobacteria</taxon>
        <taxon>Acetobacterales</taxon>
        <taxon>Acetobacteraceae</taxon>
        <taxon>Rhodovastum</taxon>
    </lineage>
</organism>
<name>A0A5M6IZX7_9PROT</name>
<accession>A0A5M6IZX7</accession>
<comment type="caution">
    <text evidence="1">The sequence shown here is derived from an EMBL/GenBank/DDBJ whole genome shotgun (WGS) entry which is preliminary data.</text>
</comment>
<keyword evidence="2" id="KW-1185">Reference proteome</keyword>
<dbReference type="AlphaFoldDB" id="A0A5M6IZX7"/>
<dbReference type="Proteomes" id="UP000325255">
    <property type="component" value="Unassembled WGS sequence"/>
</dbReference>
<proteinExistence type="predicted"/>
<evidence type="ECO:0000313" key="1">
    <source>
        <dbReference type="EMBL" id="KAA5613900.1"/>
    </source>
</evidence>
<sequence>MSENRFSCSSVFVEPDPYGGWRYHVHCPVVGKQFHGWRPSQQEAVAEADFWYGRIGCPLSDCTHAVAVSPG</sequence>
<gene>
    <name evidence="1" type="ORF">F1189_03755</name>
</gene>
<dbReference type="EMBL" id="VWPK01000004">
    <property type="protein sequence ID" value="KAA5613900.1"/>
    <property type="molecule type" value="Genomic_DNA"/>
</dbReference>
<protein>
    <submittedName>
        <fullName evidence="1">Uncharacterized protein</fullName>
    </submittedName>
</protein>
<evidence type="ECO:0000313" key="2">
    <source>
        <dbReference type="Proteomes" id="UP000325255"/>
    </source>
</evidence>